<dbReference type="EMBL" id="LELK01000004">
    <property type="protein sequence ID" value="KMM36770.1"/>
    <property type="molecule type" value="Genomic_DNA"/>
</dbReference>
<protein>
    <submittedName>
        <fullName evidence="1">Uncharacterized protein</fullName>
    </submittedName>
</protein>
<evidence type="ECO:0000313" key="2">
    <source>
        <dbReference type="Proteomes" id="UP000035996"/>
    </source>
</evidence>
<proteinExistence type="predicted"/>
<dbReference type="Proteomes" id="UP000035996">
    <property type="component" value="Unassembled WGS sequence"/>
</dbReference>
<keyword evidence="2" id="KW-1185">Reference proteome</keyword>
<evidence type="ECO:0000313" key="1">
    <source>
        <dbReference type="EMBL" id="KMM36770.1"/>
    </source>
</evidence>
<organism evidence="1 2">
    <name type="scientific">Guptibacillus hwajinpoensis</name>
    <dbReference type="NCBI Taxonomy" id="208199"/>
    <lineage>
        <taxon>Bacteria</taxon>
        <taxon>Bacillati</taxon>
        <taxon>Bacillota</taxon>
        <taxon>Bacilli</taxon>
        <taxon>Bacillales</taxon>
        <taxon>Guptibacillaceae</taxon>
        <taxon>Guptibacillus</taxon>
    </lineage>
</organism>
<sequence>MKHRKIQMNQNYLPLSCNIGDEIYPNGIFHFNITRIAEHIQSGSIKVELETIELKVWFKHHFHSRINEEHLLTVDVNKPLFKLKSDLNV</sequence>
<accession>A0A0J6CUM7</accession>
<gene>
    <name evidence="1" type="ORF">AB986_12605</name>
</gene>
<dbReference type="OrthoDB" id="1808292at2"/>
<dbReference type="RefSeq" id="WP_048311481.1">
    <property type="nucleotide sequence ID" value="NZ_CP119526.1"/>
</dbReference>
<comment type="caution">
    <text evidence="1">The sequence shown here is derived from an EMBL/GenBank/DDBJ whole genome shotgun (WGS) entry which is preliminary data.</text>
</comment>
<reference evidence="1" key="1">
    <citation type="submission" date="2015-06" db="EMBL/GenBank/DDBJ databases">
        <authorList>
            <person name="Liu B."/>
            <person name="Wang J."/>
            <person name="Zhu Y."/>
            <person name="Liu G."/>
            <person name="Chen Q."/>
            <person name="Zheng C."/>
            <person name="Che J."/>
            <person name="Ge C."/>
            <person name="Shi H."/>
            <person name="Pan Z."/>
            <person name="Liu X."/>
        </authorList>
    </citation>
    <scope>NUCLEOTIDE SEQUENCE [LARGE SCALE GENOMIC DNA]</scope>
    <source>
        <strain evidence="1">DSM 16346</strain>
    </source>
</reference>
<name>A0A0J6CUM7_9BACL</name>
<dbReference type="AlphaFoldDB" id="A0A0J6CUM7"/>